<evidence type="ECO:0000256" key="1">
    <source>
        <dbReference type="SAM" id="SignalP"/>
    </source>
</evidence>
<sequence length="103" mass="11498">MLSTCLLHSVTVIVVASYKIQVLDEKGCWTGLLGAWLMESHSRFCSCHFYLLIIGKVTPNRILARLQQKGKEGAQDRIILCNIIRETLDLPLPRLSGTTITAD</sequence>
<reference evidence="2" key="1">
    <citation type="submission" date="2018-02" db="EMBL/GenBank/DDBJ databases">
        <title>Rhizophora mucronata_Transcriptome.</title>
        <authorList>
            <person name="Meera S.P."/>
            <person name="Sreeshan A."/>
            <person name="Augustine A."/>
        </authorList>
    </citation>
    <scope>NUCLEOTIDE SEQUENCE</scope>
    <source>
        <tissue evidence="2">Leaf</tissue>
    </source>
</reference>
<name>A0A2P2IKC3_RHIMU</name>
<feature type="chain" id="PRO_5015084954" evidence="1">
    <location>
        <begin position="18"/>
        <end position="103"/>
    </location>
</feature>
<dbReference type="AlphaFoldDB" id="A0A2P2IKC3"/>
<proteinExistence type="predicted"/>
<protein>
    <submittedName>
        <fullName evidence="2">Uncharacterized protein</fullName>
    </submittedName>
</protein>
<evidence type="ECO:0000313" key="2">
    <source>
        <dbReference type="EMBL" id="MBW81657.1"/>
    </source>
</evidence>
<feature type="signal peptide" evidence="1">
    <location>
        <begin position="1"/>
        <end position="17"/>
    </location>
</feature>
<dbReference type="EMBL" id="GGEC01001173">
    <property type="protein sequence ID" value="MBW81656.1"/>
    <property type="molecule type" value="Transcribed_RNA"/>
</dbReference>
<dbReference type="EMBL" id="GGEC01001174">
    <property type="protein sequence ID" value="MBW81657.1"/>
    <property type="molecule type" value="Transcribed_RNA"/>
</dbReference>
<keyword evidence="1" id="KW-0732">Signal</keyword>
<organism evidence="2">
    <name type="scientific">Rhizophora mucronata</name>
    <name type="common">Asiatic mangrove</name>
    <dbReference type="NCBI Taxonomy" id="61149"/>
    <lineage>
        <taxon>Eukaryota</taxon>
        <taxon>Viridiplantae</taxon>
        <taxon>Streptophyta</taxon>
        <taxon>Embryophyta</taxon>
        <taxon>Tracheophyta</taxon>
        <taxon>Spermatophyta</taxon>
        <taxon>Magnoliopsida</taxon>
        <taxon>eudicotyledons</taxon>
        <taxon>Gunneridae</taxon>
        <taxon>Pentapetalae</taxon>
        <taxon>rosids</taxon>
        <taxon>fabids</taxon>
        <taxon>Malpighiales</taxon>
        <taxon>Rhizophoraceae</taxon>
        <taxon>Rhizophora</taxon>
    </lineage>
</organism>
<accession>A0A2P2IKC3</accession>